<feature type="region of interest" description="Disordered" evidence="1">
    <location>
        <begin position="270"/>
        <end position="336"/>
    </location>
</feature>
<sequence>MSNPGTAKPIGIKKVKVANKGSQIKKWAGIIDTATKTDTPTTPTPFSQAEDDLSTQQASVKKAKAEGVLKSSVKERIEEEATDHTVASSTSPPRALKTKPTTKQDDFDLFPTERDTLEPKMKKRDEDSERRDQAISRAPRVPNIPNKFPKAKLGALPPDTPVKKAPEVEKVAPNLAQSISLQRMKDDAMATLEQRRKSLVAACAAIEPLKAGSKATFVALASWGLSVERHFAPKDDDEPVAAVEKSSVVHEASLDEVVIAELFGNNEVEKKPLPLTSNDKAQDTEVTDTTPKAPKAQVKPATPRPRAQASFMFNSKRKDPNASISRPLQSMPAVDRAKATTTSMIDSIAARHAEMKSEKAEKKQTGTKKEATKTEVTKKAAGGTKTTRRVYKDSNGNLNIRKGKALSCAAGEKRKRGDVLKLPNKRAAIEGRDFASLRARRAMSTADPMEMDVAPALPLSTFSYTL</sequence>
<feature type="compositionally biased region" description="Basic and acidic residues" evidence="1">
    <location>
        <begin position="102"/>
        <end position="134"/>
    </location>
</feature>
<evidence type="ECO:0000313" key="3">
    <source>
        <dbReference type="Proteomes" id="UP000800039"/>
    </source>
</evidence>
<protein>
    <submittedName>
        <fullName evidence="2">Uncharacterized protein</fullName>
    </submittedName>
</protein>
<evidence type="ECO:0000256" key="1">
    <source>
        <dbReference type="SAM" id="MobiDB-lite"/>
    </source>
</evidence>
<comment type="caution">
    <text evidence="2">The sequence shown here is derived from an EMBL/GenBank/DDBJ whole genome shotgun (WGS) entry which is preliminary data.</text>
</comment>
<dbReference type="RefSeq" id="XP_040784134.1">
    <property type="nucleotide sequence ID" value="XM_040938387.1"/>
</dbReference>
<name>A0A9P4G9Y5_9PLEO</name>
<feature type="compositionally biased region" description="Low complexity" evidence="1">
    <location>
        <begin position="33"/>
        <end position="45"/>
    </location>
</feature>
<dbReference type="GeneID" id="63855642"/>
<dbReference type="Proteomes" id="UP000800039">
    <property type="component" value="Unassembled WGS sequence"/>
</dbReference>
<proteinExistence type="predicted"/>
<feature type="compositionally biased region" description="Basic and acidic residues" evidence="1">
    <location>
        <begin position="354"/>
        <end position="378"/>
    </location>
</feature>
<feature type="region of interest" description="Disordered" evidence="1">
    <location>
        <begin position="354"/>
        <end position="385"/>
    </location>
</feature>
<organism evidence="2 3">
    <name type="scientific">Cucurbitaria berberidis CBS 394.84</name>
    <dbReference type="NCBI Taxonomy" id="1168544"/>
    <lineage>
        <taxon>Eukaryota</taxon>
        <taxon>Fungi</taxon>
        <taxon>Dikarya</taxon>
        <taxon>Ascomycota</taxon>
        <taxon>Pezizomycotina</taxon>
        <taxon>Dothideomycetes</taxon>
        <taxon>Pleosporomycetidae</taxon>
        <taxon>Pleosporales</taxon>
        <taxon>Pleosporineae</taxon>
        <taxon>Cucurbitariaceae</taxon>
        <taxon>Cucurbitaria</taxon>
    </lineage>
</organism>
<feature type="compositionally biased region" description="Basic and acidic residues" evidence="1">
    <location>
        <begin position="63"/>
        <end position="83"/>
    </location>
</feature>
<dbReference type="AlphaFoldDB" id="A0A9P4G9Y5"/>
<reference evidence="2" key="1">
    <citation type="submission" date="2020-01" db="EMBL/GenBank/DDBJ databases">
        <authorList>
            <consortium name="DOE Joint Genome Institute"/>
            <person name="Haridas S."/>
            <person name="Albert R."/>
            <person name="Binder M."/>
            <person name="Bloem J."/>
            <person name="Labutti K."/>
            <person name="Salamov A."/>
            <person name="Andreopoulos B."/>
            <person name="Baker S.E."/>
            <person name="Barry K."/>
            <person name="Bills G."/>
            <person name="Bluhm B.H."/>
            <person name="Cannon C."/>
            <person name="Castanera R."/>
            <person name="Culley D.E."/>
            <person name="Daum C."/>
            <person name="Ezra D."/>
            <person name="Gonzalez J.B."/>
            <person name="Henrissat B."/>
            <person name="Kuo A."/>
            <person name="Liang C."/>
            <person name="Lipzen A."/>
            <person name="Lutzoni F."/>
            <person name="Magnuson J."/>
            <person name="Mondo S."/>
            <person name="Nolan M."/>
            <person name="Ohm R."/>
            <person name="Pangilinan J."/>
            <person name="Park H.-J."/>
            <person name="Ramirez L."/>
            <person name="Alfaro M."/>
            <person name="Sun H."/>
            <person name="Tritt A."/>
            <person name="Yoshinaga Y."/>
            <person name="Zwiers L.-H."/>
            <person name="Turgeon B.G."/>
            <person name="Goodwin S.B."/>
            <person name="Spatafora J.W."/>
            <person name="Crous P.W."/>
            <person name="Grigoriev I.V."/>
        </authorList>
    </citation>
    <scope>NUCLEOTIDE SEQUENCE</scope>
    <source>
        <strain evidence="2">CBS 394.84</strain>
    </source>
</reference>
<dbReference type="OrthoDB" id="10373361at2759"/>
<gene>
    <name evidence="2" type="ORF">K460DRAFT_434671</name>
</gene>
<evidence type="ECO:0000313" key="2">
    <source>
        <dbReference type="EMBL" id="KAF1841571.1"/>
    </source>
</evidence>
<dbReference type="EMBL" id="ML976618">
    <property type="protein sequence ID" value="KAF1841571.1"/>
    <property type="molecule type" value="Genomic_DNA"/>
</dbReference>
<accession>A0A9P4G9Y5</accession>
<keyword evidence="3" id="KW-1185">Reference proteome</keyword>
<feature type="region of interest" description="Disordered" evidence="1">
    <location>
        <begin position="30"/>
        <end position="168"/>
    </location>
</feature>